<evidence type="ECO:0000259" key="9">
    <source>
        <dbReference type="PROSITE" id="PS51161"/>
    </source>
</evidence>
<comment type="pathway">
    <text evidence="3">Carbohydrate degradation.</text>
</comment>
<dbReference type="GO" id="GO:0005524">
    <property type="term" value="F:ATP binding"/>
    <property type="evidence" value="ECO:0007669"/>
    <property type="project" value="UniProtKB-KW"/>
</dbReference>
<evidence type="ECO:0000256" key="7">
    <source>
        <dbReference type="ARBA" id="ARBA00023152"/>
    </source>
</evidence>
<dbReference type="Gene3D" id="3.40.720.10">
    <property type="entry name" value="Alkaline Phosphatase, subunit A"/>
    <property type="match status" value="1"/>
</dbReference>
<evidence type="ECO:0000256" key="8">
    <source>
        <dbReference type="SAM" id="MobiDB-lite"/>
    </source>
</evidence>
<dbReference type="Pfam" id="PF01676">
    <property type="entry name" value="Metalloenzyme"/>
    <property type="match status" value="1"/>
</dbReference>
<keyword evidence="7" id="KW-0324">Glycolysis</keyword>
<dbReference type="GO" id="GO:0046872">
    <property type="term" value="F:metal ion binding"/>
    <property type="evidence" value="ECO:0007669"/>
    <property type="project" value="InterPro"/>
</dbReference>
<dbReference type="InterPro" id="IPR042253">
    <property type="entry name" value="Pglycerate_mutase_ApgM_sf"/>
</dbReference>
<dbReference type="CDD" id="cd16011">
    <property type="entry name" value="iPGM_like"/>
    <property type="match status" value="1"/>
</dbReference>
<evidence type="ECO:0000256" key="5">
    <source>
        <dbReference type="ARBA" id="ARBA00022741"/>
    </source>
</evidence>
<keyword evidence="5" id="KW-0547">Nucleotide-binding</keyword>
<feature type="domain" description="ATP-cone" evidence="9">
    <location>
        <begin position="86"/>
        <end position="171"/>
    </location>
</feature>
<dbReference type="AlphaFoldDB" id="A0A381STI7"/>
<keyword evidence="6" id="KW-0067">ATP-binding</keyword>
<name>A0A381STI7_9ZZZZ</name>
<dbReference type="GO" id="GO:0004619">
    <property type="term" value="F:phosphoglycerate mutase activity"/>
    <property type="evidence" value="ECO:0007669"/>
    <property type="project" value="UniProtKB-EC"/>
</dbReference>
<dbReference type="EMBL" id="UINC01003484">
    <property type="protein sequence ID" value="SVA06724.1"/>
    <property type="molecule type" value="Genomic_DNA"/>
</dbReference>
<evidence type="ECO:0000256" key="4">
    <source>
        <dbReference type="ARBA" id="ARBA00005524"/>
    </source>
</evidence>
<sequence>VTLLAIDSDGNRHRFLRGMITHDLVQRGVAFEEAYEAARAIRDQFGGREEVTTVEIREAITGQLHKMYGDSVPSSFLDPQVTTPPLQVIYHGQEQPFSRGLLARSMQAAGVDLDRAYDLVTMLELSLVADKLEVVSSAEIARRVDEFLETEVGTRSAQRYRLLRRIRTLPRPLVIYVGGASGSGKSSLSLELAPLLRIYRINATDTIRQVMRMVFTPKIMPALHSSSFEIVEHLETPPSEEPAGAATDIDHPNRVIASFEEQARRVCVGVRAVVERAIAENMSIVVEGVHLVPGLVPFPDLEGMAYQVPLVLTTPDEEVHRARFLARSRVSARRAERYLENFEDIRTIHNYVLQQAEAHEVQELETSHGDPPVVPTLELVTGVLQHRLPSLSASSDARLESPPTILLIIDGLTDRPVRELGNRTPLQAAKTPVLDRLAAEGLCGLADPVAPGVVPDTAAGSLALFGQSPLALKRGPVEALGAGLTLSAGDVALRGNFATIESNGTVVDRRAGRIRDKAEELAKAIDRVSLPKNISSEVDVRVKVGTEHRLAVVLSGDGLSADINGSDPGEGTLPSKALTPRPVDPNNDRAIYTAQVLAMFEKAARDILVDHPINKAREKQRLRPANALLTRGAGRIHQLIPLEEAGLPLRLVCIGGDRTLLGLASWLGAKTVSTDKMTANLDTDLGAKFDAAGEALQHNDLVIVHVKGADIAAHDRRPDLKAEFIEKVDAALGRLIETHDGELHVAVASDHATLSESGQHAADPLPVVIWGTGIEGDGVQRFDEQAAVTGALERFPLQMLLSRLFDLS</sequence>
<dbReference type="GO" id="GO:0006096">
    <property type="term" value="P:glycolytic process"/>
    <property type="evidence" value="ECO:0007669"/>
    <property type="project" value="UniProtKB-KW"/>
</dbReference>
<dbReference type="PANTHER" id="PTHR31209">
    <property type="entry name" value="COFACTOR-INDEPENDENT PHOSPHOGLYCERATE MUTASE"/>
    <property type="match status" value="1"/>
</dbReference>
<protein>
    <recommendedName>
        <fullName evidence="9">ATP-cone domain-containing protein</fullName>
    </recommendedName>
</protein>
<evidence type="ECO:0000256" key="6">
    <source>
        <dbReference type="ARBA" id="ARBA00022840"/>
    </source>
</evidence>
<dbReference type="Gene3D" id="3.30.70.2130">
    <property type="entry name" value="Metalloenzyme domain"/>
    <property type="match status" value="1"/>
</dbReference>
<dbReference type="InterPro" id="IPR006124">
    <property type="entry name" value="Metalloenzyme"/>
</dbReference>
<evidence type="ECO:0000256" key="3">
    <source>
        <dbReference type="ARBA" id="ARBA00004921"/>
    </source>
</evidence>
<dbReference type="InterPro" id="IPR017850">
    <property type="entry name" value="Alkaline_phosphatase_core_sf"/>
</dbReference>
<proteinExistence type="inferred from homology"/>
<evidence type="ECO:0000256" key="1">
    <source>
        <dbReference type="ARBA" id="ARBA00000370"/>
    </source>
</evidence>
<dbReference type="InterPro" id="IPR004456">
    <property type="entry name" value="Pglycerate_mutase_ApgM"/>
</dbReference>
<evidence type="ECO:0000313" key="10">
    <source>
        <dbReference type="EMBL" id="SVA06724.1"/>
    </source>
</evidence>
<comment type="catalytic activity">
    <reaction evidence="1">
        <text>(2R)-2-phosphoglycerate = (2R)-3-phosphoglycerate</text>
        <dbReference type="Rhea" id="RHEA:15901"/>
        <dbReference type="ChEBI" id="CHEBI:58272"/>
        <dbReference type="ChEBI" id="CHEBI:58289"/>
        <dbReference type="EC" id="5.4.2.12"/>
    </reaction>
</comment>
<dbReference type="SUPFAM" id="SSF53649">
    <property type="entry name" value="Alkaline phosphatase-like"/>
    <property type="match status" value="1"/>
</dbReference>
<accession>A0A381STI7</accession>
<feature type="non-terminal residue" evidence="10">
    <location>
        <position position="1"/>
    </location>
</feature>
<dbReference type="Pfam" id="PF10143">
    <property type="entry name" value="PhosphMutase"/>
    <property type="match status" value="1"/>
</dbReference>
<gene>
    <name evidence="10" type="ORF">METZ01_LOCUS59578</name>
</gene>
<comment type="function">
    <text evidence="2">Catalyzes the interconversion of 2-phosphoglycerate and 3-phosphoglycerate.</text>
</comment>
<dbReference type="PANTHER" id="PTHR31209:SF0">
    <property type="entry name" value="METALLOENZYME DOMAIN-CONTAINING PROTEIN"/>
    <property type="match status" value="1"/>
</dbReference>
<dbReference type="InterPro" id="IPR005144">
    <property type="entry name" value="ATP-cone_dom"/>
</dbReference>
<evidence type="ECO:0000256" key="2">
    <source>
        <dbReference type="ARBA" id="ARBA00002315"/>
    </source>
</evidence>
<reference evidence="10" key="1">
    <citation type="submission" date="2018-05" db="EMBL/GenBank/DDBJ databases">
        <authorList>
            <person name="Lanie J.A."/>
            <person name="Ng W.-L."/>
            <person name="Kazmierczak K.M."/>
            <person name="Andrzejewski T.M."/>
            <person name="Davidsen T.M."/>
            <person name="Wayne K.J."/>
            <person name="Tettelin H."/>
            <person name="Glass J.I."/>
            <person name="Rusch D."/>
            <person name="Podicherti R."/>
            <person name="Tsui H.-C.T."/>
            <person name="Winkler M.E."/>
        </authorList>
    </citation>
    <scope>NUCLEOTIDE SEQUENCE</scope>
</reference>
<feature type="region of interest" description="Disordered" evidence="8">
    <location>
        <begin position="562"/>
        <end position="585"/>
    </location>
</feature>
<dbReference type="SUPFAM" id="SSF52540">
    <property type="entry name" value="P-loop containing nucleoside triphosphate hydrolases"/>
    <property type="match status" value="1"/>
</dbReference>
<dbReference type="PROSITE" id="PS51161">
    <property type="entry name" value="ATP_CONE"/>
    <property type="match status" value="1"/>
</dbReference>
<comment type="similarity">
    <text evidence="4">Belongs to the BPG-independent phosphoglycerate mutase family. A-PGAM subfamily.</text>
</comment>
<dbReference type="InterPro" id="IPR027417">
    <property type="entry name" value="P-loop_NTPase"/>
</dbReference>
<organism evidence="10">
    <name type="scientific">marine metagenome</name>
    <dbReference type="NCBI Taxonomy" id="408172"/>
    <lineage>
        <taxon>unclassified sequences</taxon>
        <taxon>metagenomes</taxon>
        <taxon>ecological metagenomes</taxon>
    </lineage>
</organism>
<dbReference type="Gene3D" id="3.40.50.300">
    <property type="entry name" value="P-loop containing nucleotide triphosphate hydrolases"/>
    <property type="match status" value="1"/>
</dbReference>
<dbReference type="NCBIfam" id="TIGR00306">
    <property type="entry name" value="apgM"/>
    <property type="match status" value="1"/>
</dbReference>